<name>A0A3G2UKJ8_SPHYA</name>
<dbReference type="AlphaFoldDB" id="A0A3G2UKJ8"/>
<feature type="transmembrane region" description="Helical" evidence="1">
    <location>
        <begin position="72"/>
        <end position="94"/>
    </location>
</feature>
<protein>
    <submittedName>
        <fullName evidence="2">Uncharacterized protein</fullName>
    </submittedName>
</protein>
<gene>
    <name evidence="2" type="ORF">EBF16_00395</name>
</gene>
<organism evidence="2 3">
    <name type="scientific">Sphingobium yanoikuyae</name>
    <name type="common">Sphingomonas yanoikuyae</name>
    <dbReference type="NCBI Taxonomy" id="13690"/>
    <lineage>
        <taxon>Bacteria</taxon>
        <taxon>Pseudomonadati</taxon>
        <taxon>Pseudomonadota</taxon>
        <taxon>Alphaproteobacteria</taxon>
        <taxon>Sphingomonadales</taxon>
        <taxon>Sphingomonadaceae</taxon>
        <taxon>Sphingobium</taxon>
    </lineage>
</organism>
<proteinExistence type="predicted"/>
<evidence type="ECO:0000313" key="2">
    <source>
        <dbReference type="EMBL" id="AYO75503.1"/>
    </source>
</evidence>
<sequence>MLLWSVLAWLFYSFTDPVLAWVATALDLVVDQGRGAAKTLGNQPAGDVLAALDTSSWPGQWLAWLKSAGKSLVVIVWILGMAVLAALPVGLSIIGRRYFRDKP</sequence>
<keyword evidence="1" id="KW-1133">Transmembrane helix</keyword>
<geneLocation type="plasmid" evidence="3">
    <name>pf1</name>
</geneLocation>
<accession>A0A3G2UKJ8</accession>
<keyword evidence="1" id="KW-0812">Transmembrane</keyword>
<dbReference type="Proteomes" id="UP000280708">
    <property type="component" value="Plasmid pF1"/>
</dbReference>
<evidence type="ECO:0000313" key="3">
    <source>
        <dbReference type="Proteomes" id="UP000280708"/>
    </source>
</evidence>
<reference evidence="2 3" key="1">
    <citation type="submission" date="2018-10" db="EMBL/GenBank/DDBJ databases">
        <title>Characterization and genome analysis of a novel bacterium Sphingobium yanoikuyae SJTF8 capable of degrading PAHs.</title>
        <authorList>
            <person name="Yin C."/>
            <person name="Xiong W."/>
            <person name="Liang R."/>
        </authorList>
    </citation>
    <scope>NUCLEOTIDE SEQUENCE [LARGE SCALE GENOMIC DNA]</scope>
    <source>
        <strain evidence="2 3">SJTF8</strain>
        <plasmid evidence="3">pf1</plasmid>
    </source>
</reference>
<dbReference type="EMBL" id="CP033227">
    <property type="protein sequence ID" value="AYO75503.1"/>
    <property type="molecule type" value="Genomic_DNA"/>
</dbReference>
<keyword evidence="2" id="KW-0614">Plasmid</keyword>
<evidence type="ECO:0000256" key="1">
    <source>
        <dbReference type="SAM" id="Phobius"/>
    </source>
</evidence>
<keyword evidence="1" id="KW-0472">Membrane</keyword>